<dbReference type="eggNOG" id="COG0154">
    <property type="taxonomic scope" value="Bacteria"/>
</dbReference>
<dbReference type="InterPro" id="IPR023631">
    <property type="entry name" value="Amidase_dom"/>
</dbReference>
<dbReference type="PANTHER" id="PTHR11895">
    <property type="entry name" value="TRANSAMIDASE"/>
    <property type="match status" value="1"/>
</dbReference>
<dbReference type="SUPFAM" id="SSF75304">
    <property type="entry name" value="Amidase signature (AS) enzymes"/>
    <property type="match status" value="1"/>
</dbReference>
<dbReference type="HOGENOM" id="CLU_009600_7_6_14"/>
<keyword evidence="2" id="KW-0808">Transferase</keyword>
<dbReference type="STRING" id="1276246.SCULI_v1c01300"/>
<evidence type="ECO:0000259" key="1">
    <source>
        <dbReference type="Pfam" id="PF01425"/>
    </source>
</evidence>
<accession>W6A691</accession>
<keyword evidence="3" id="KW-1185">Reference proteome</keyword>
<evidence type="ECO:0000313" key="3">
    <source>
        <dbReference type="Proteomes" id="UP000019267"/>
    </source>
</evidence>
<sequence>MDIKNLSIIELHEKLKNKEFSVSELVNQTYKNLQAEMDSNFLVSLVEPEKDLDKKFDESNFLSGIPFVTKDNISVKNTLTTAGSKILSNYIAPFDATVSQKLKEANSIVLGKATLDELGMGGTGLFGFNGEVRNPKDHSRIVGGSSSGSAYAVATGLVPFATGTDTGDSIRKPASFNGIVGYKPTYGSISRYGVIPYAPSLDHVGFFTRNVTDAAILADATFKYDKKDFTSIDNTNEYFKNLNNPNQKIKFGFIKQVEEHMSGKLHDDYQTICDKIREDGHELINLDFNKQLLDAIPAIYMMISFAEGVSTHANLDGINFGLRAPGKDYADIMKKSRAQGFGKTVKRRFVIGSYQLKSSNQEKLLAKSKKVRRLIIEELARMYEQVDILILPPALEVAPLVEQVMGTDIEERKDNGSVFLEDVLILANMNGMPSITIPFVNYDNLPIGINLNAKPKNDLLLLQASKYMEDLIKKVVVKGGDFNE</sequence>
<feature type="domain" description="Amidase" evidence="1">
    <location>
        <begin position="50"/>
        <end position="462"/>
    </location>
</feature>
<evidence type="ECO:0000313" key="2">
    <source>
        <dbReference type="EMBL" id="AHI52471.1"/>
    </source>
</evidence>
<dbReference type="InterPro" id="IPR036928">
    <property type="entry name" value="AS_sf"/>
</dbReference>
<dbReference type="KEGG" id="scq:SCULI_v1c01300"/>
<protein>
    <submittedName>
        <fullName evidence="2">Aspartyl/glutamyl-tRNA amidotransferase subunit A</fullName>
    </submittedName>
</protein>
<dbReference type="InterPro" id="IPR000120">
    <property type="entry name" value="Amidase"/>
</dbReference>
<organism evidence="2 3">
    <name type="scientific">Spiroplasma culicicola AES-1</name>
    <dbReference type="NCBI Taxonomy" id="1276246"/>
    <lineage>
        <taxon>Bacteria</taxon>
        <taxon>Bacillati</taxon>
        <taxon>Mycoplasmatota</taxon>
        <taxon>Mollicutes</taxon>
        <taxon>Entomoplasmatales</taxon>
        <taxon>Spiroplasmataceae</taxon>
        <taxon>Spiroplasma</taxon>
    </lineage>
</organism>
<dbReference type="Proteomes" id="UP000019267">
    <property type="component" value="Chromosome"/>
</dbReference>
<dbReference type="PANTHER" id="PTHR11895:SF151">
    <property type="entry name" value="GLUTAMYL-TRNA(GLN) AMIDOTRANSFERASE SUBUNIT A"/>
    <property type="match status" value="1"/>
</dbReference>
<dbReference type="InterPro" id="IPR020556">
    <property type="entry name" value="Amidase_CS"/>
</dbReference>
<reference evidence="2 3" key="1">
    <citation type="journal article" date="2014" name="Genome Biol. Evol.">
        <title>Molecular evolution of the substrate utilization strategies and putative virulence factors in mosquito-associated Spiroplasma species.</title>
        <authorList>
            <person name="Chang T.H."/>
            <person name="Lo W.S."/>
            <person name="Ku C."/>
            <person name="Chen L.L."/>
            <person name="Kuo C.H."/>
        </authorList>
    </citation>
    <scope>NUCLEOTIDE SEQUENCE [LARGE SCALE GENOMIC DNA]</scope>
    <source>
        <strain evidence="2">AES-1</strain>
    </source>
</reference>
<dbReference type="Gene3D" id="3.90.1300.10">
    <property type="entry name" value="Amidase signature (AS) domain"/>
    <property type="match status" value="1"/>
</dbReference>
<proteinExistence type="predicted"/>
<dbReference type="Pfam" id="PF01425">
    <property type="entry name" value="Amidase"/>
    <property type="match status" value="1"/>
</dbReference>
<dbReference type="PATRIC" id="fig|1276246.3.peg.129"/>
<dbReference type="EMBL" id="CP006681">
    <property type="protein sequence ID" value="AHI52471.1"/>
    <property type="molecule type" value="Genomic_DNA"/>
</dbReference>
<dbReference type="PROSITE" id="PS00571">
    <property type="entry name" value="AMIDASES"/>
    <property type="match status" value="1"/>
</dbReference>
<gene>
    <name evidence="2" type="primary">gatA</name>
    <name evidence="2" type="ORF">SCULI_v1c01300</name>
</gene>
<name>W6A691_9MOLU</name>
<dbReference type="RefSeq" id="WP_038647977.1">
    <property type="nucleotide sequence ID" value="NZ_CP006681.1"/>
</dbReference>
<dbReference type="GO" id="GO:0016740">
    <property type="term" value="F:transferase activity"/>
    <property type="evidence" value="ECO:0007669"/>
    <property type="project" value="UniProtKB-KW"/>
</dbReference>
<dbReference type="OrthoDB" id="9811471at2"/>
<dbReference type="AlphaFoldDB" id="W6A691"/>